<dbReference type="Pfam" id="PF03067">
    <property type="entry name" value="LPMO_10"/>
    <property type="match status" value="1"/>
</dbReference>
<feature type="chain" id="PRO_5032390452" description="Chitin-binding type-4 domain-containing protein" evidence="1">
    <location>
        <begin position="23"/>
        <end position="222"/>
    </location>
</feature>
<keyword evidence="1" id="KW-0732">Signal</keyword>
<accession>A0A835CP91</accession>
<evidence type="ECO:0000313" key="3">
    <source>
        <dbReference type="EMBL" id="KAF7987860.1"/>
    </source>
</evidence>
<evidence type="ECO:0000259" key="2">
    <source>
        <dbReference type="Pfam" id="PF03067"/>
    </source>
</evidence>
<feature type="domain" description="Chitin-binding type-4" evidence="2">
    <location>
        <begin position="23"/>
        <end position="212"/>
    </location>
</feature>
<dbReference type="OrthoDB" id="64893at2759"/>
<evidence type="ECO:0000256" key="1">
    <source>
        <dbReference type="SAM" id="SignalP"/>
    </source>
</evidence>
<dbReference type="AlphaFoldDB" id="A0A835CP91"/>
<reference evidence="3 4" key="1">
    <citation type="submission" date="2020-08" db="EMBL/GenBank/DDBJ databases">
        <title>Aphidius gifuensis genome sequencing and assembly.</title>
        <authorList>
            <person name="Du Z."/>
        </authorList>
    </citation>
    <scope>NUCLEOTIDE SEQUENCE [LARGE SCALE GENOMIC DNA]</scope>
    <source>
        <strain evidence="3">YNYX2018</strain>
        <tissue evidence="3">Adults</tissue>
    </source>
</reference>
<gene>
    <name evidence="3" type="ORF">HCN44_003723</name>
</gene>
<name>A0A835CP91_APHGI</name>
<protein>
    <recommendedName>
        <fullName evidence="2">Chitin-binding type-4 domain-containing protein</fullName>
    </recommendedName>
</protein>
<keyword evidence="4" id="KW-1185">Reference proteome</keyword>
<dbReference type="EMBL" id="JACMRX010000006">
    <property type="protein sequence ID" value="KAF7987860.1"/>
    <property type="molecule type" value="Genomic_DNA"/>
</dbReference>
<dbReference type="PANTHER" id="PTHR21113:SF14">
    <property type="entry name" value="LP24064P"/>
    <property type="match status" value="1"/>
</dbReference>
<dbReference type="PANTHER" id="PTHR21113">
    <property type="entry name" value="AGAP001705-PA"/>
    <property type="match status" value="1"/>
</dbReference>
<comment type="caution">
    <text evidence="3">The sequence shown here is derived from an EMBL/GenBank/DDBJ whole genome shotgun (WGS) entry which is preliminary data.</text>
</comment>
<dbReference type="InterPro" id="IPR004302">
    <property type="entry name" value="Cellulose/chitin-bd_N"/>
</dbReference>
<feature type="signal peptide" evidence="1">
    <location>
        <begin position="1"/>
        <end position="22"/>
    </location>
</feature>
<sequence>MTSIKLIITVGLLCLNICEIFGHGYMSNPPSRSSAWKKGFKTPINWDDNGLYCGGLTTQFSINKGKCGLCGDDYRMKTPRSNENGGKFGLGVIVATYNESQEINVTIVISANHLGTFEFSLCPLEDEKSIETEECFDKYPLKLSTGEDKYTLTSKKRGLYEISLVLPEGLSCDHCTMRWHWRSANNWGTCADKKKQAMGCGAQETFRNCADIKIVKQASVEI</sequence>
<evidence type="ECO:0000313" key="4">
    <source>
        <dbReference type="Proteomes" id="UP000639338"/>
    </source>
</evidence>
<proteinExistence type="predicted"/>
<dbReference type="Proteomes" id="UP000639338">
    <property type="component" value="Unassembled WGS sequence"/>
</dbReference>
<organism evidence="3 4">
    <name type="scientific">Aphidius gifuensis</name>
    <name type="common">Parasitoid wasp</name>
    <dbReference type="NCBI Taxonomy" id="684658"/>
    <lineage>
        <taxon>Eukaryota</taxon>
        <taxon>Metazoa</taxon>
        <taxon>Ecdysozoa</taxon>
        <taxon>Arthropoda</taxon>
        <taxon>Hexapoda</taxon>
        <taxon>Insecta</taxon>
        <taxon>Pterygota</taxon>
        <taxon>Neoptera</taxon>
        <taxon>Endopterygota</taxon>
        <taxon>Hymenoptera</taxon>
        <taxon>Apocrita</taxon>
        <taxon>Ichneumonoidea</taxon>
        <taxon>Braconidae</taxon>
        <taxon>Aphidiinae</taxon>
        <taxon>Aphidius</taxon>
    </lineage>
</organism>